<keyword evidence="1" id="KW-0472">Membrane</keyword>
<dbReference type="STRING" id="264251.FB00_02860"/>
<protein>
    <recommendedName>
        <fullName evidence="4">Phage holin family protein</fullName>
    </recommendedName>
</protein>
<gene>
    <name evidence="2" type="ORF">FB00_02860</name>
</gene>
<dbReference type="InterPro" id="IPR009937">
    <property type="entry name" value="Phage_holin_3_6"/>
</dbReference>
<accession>A0A0H2KVX2</accession>
<comment type="caution">
    <text evidence="2">The sequence shown here is derived from an EMBL/GenBank/DDBJ whole genome shotgun (WGS) entry which is preliminary data.</text>
</comment>
<keyword evidence="3" id="KW-1185">Reference proteome</keyword>
<evidence type="ECO:0000313" key="2">
    <source>
        <dbReference type="EMBL" id="KLN35959.1"/>
    </source>
</evidence>
<dbReference type="RefSeq" id="WP_047231365.1">
    <property type="nucleotide sequence ID" value="NZ_JNBQ01000002.1"/>
</dbReference>
<dbReference type="EMBL" id="JNBQ01000002">
    <property type="protein sequence ID" value="KLN35959.1"/>
    <property type="molecule type" value="Genomic_DNA"/>
</dbReference>
<evidence type="ECO:0000313" key="3">
    <source>
        <dbReference type="Proteomes" id="UP000035265"/>
    </source>
</evidence>
<name>A0A0H2KVX2_9MICO</name>
<reference evidence="2 3" key="1">
    <citation type="submission" date="2014-05" db="EMBL/GenBank/DDBJ databases">
        <title>Cellulosimicrobium funkei U11 genome.</title>
        <authorList>
            <person name="Hu C."/>
            <person name="Gong Y."/>
            <person name="Wan W."/>
            <person name="Jiang M."/>
        </authorList>
    </citation>
    <scope>NUCLEOTIDE SEQUENCE [LARGE SCALE GENOMIC DNA]</scope>
    <source>
        <strain evidence="2 3">U11</strain>
    </source>
</reference>
<dbReference type="Proteomes" id="UP000035265">
    <property type="component" value="Unassembled WGS sequence"/>
</dbReference>
<dbReference type="AlphaFoldDB" id="A0A0H2KVX2"/>
<evidence type="ECO:0008006" key="4">
    <source>
        <dbReference type="Google" id="ProtNLM"/>
    </source>
</evidence>
<feature type="transmembrane region" description="Helical" evidence="1">
    <location>
        <begin position="51"/>
        <end position="74"/>
    </location>
</feature>
<proteinExistence type="predicted"/>
<keyword evidence="1" id="KW-1133">Transmembrane helix</keyword>
<dbReference type="PATRIC" id="fig|264251.5.peg.592"/>
<keyword evidence="1" id="KW-0812">Transmembrane</keyword>
<organism evidence="2 3">
    <name type="scientific">Cellulosimicrobium funkei</name>
    <dbReference type="NCBI Taxonomy" id="264251"/>
    <lineage>
        <taxon>Bacteria</taxon>
        <taxon>Bacillati</taxon>
        <taxon>Actinomycetota</taxon>
        <taxon>Actinomycetes</taxon>
        <taxon>Micrococcales</taxon>
        <taxon>Promicromonosporaceae</taxon>
        <taxon>Cellulosimicrobium</taxon>
    </lineage>
</organism>
<feature type="transmembrane region" description="Helical" evidence="1">
    <location>
        <begin position="86"/>
        <end position="109"/>
    </location>
</feature>
<dbReference type="Pfam" id="PF07332">
    <property type="entry name" value="Phage_holin_3_6"/>
    <property type="match status" value="1"/>
</dbReference>
<evidence type="ECO:0000256" key="1">
    <source>
        <dbReference type="SAM" id="Phobius"/>
    </source>
</evidence>
<sequence length="140" mass="14723">MSDWIDGRIPPEEQRPTVGQLVERLSEQATRLVRSEIALAKAELTTKAKHAGIGIGLLVVGGVLVLYGLGFLLHSAMEGLATAMPLWLAALIVGLVLVLVAGTLAFVGVKQLQRGVPPTPTGAVDSIKEDVATIKEGLRP</sequence>